<feature type="region of interest" description="Disordered" evidence="1">
    <location>
        <begin position="134"/>
        <end position="174"/>
    </location>
</feature>
<feature type="region of interest" description="Disordered" evidence="1">
    <location>
        <begin position="1"/>
        <end position="40"/>
    </location>
</feature>
<proteinExistence type="predicted"/>
<feature type="compositionally biased region" description="Low complexity" evidence="1">
    <location>
        <begin position="63"/>
        <end position="82"/>
    </location>
</feature>
<dbReference type="AlphaFoldDB" id="A0A367M009"/>
<evidence type="ECO:0000313" key="3">
    <source>
        <dbReference type="Proteomes" id="UP000253594"/>
    </source>
</evidence>
<reference evidence="2 3" key="1">
    <citation type="submission" date="2018-07" db="EMBL/GenBank/DDBJ databases">
        <title>Mechanisms of high-level aminoglycoside resistance among Gram-negative pathogens in Brazil.</title>
        <authorList>
            <person name="Ballaben A.S."/>
            <person name="Darini A.L.C."/>
            <person name="Doi Y."/>
        </authorList>
    </citation>
    <scope>NUCLEOTIDE SEQUENCE [LARGE SCALE GENOMIC DNA]</scope>
    <source>
        <strain evidence="2 3">B2-305</strain>
    </source>
</reference>
<accession>A0A367M009</accession>
<sequence length="174" mass="17833">ADTDGERPRRRSRGQRRRSNRRERQREVSGELEGSEATDNAAAPLNTVAAAAAAGIAVASEAVEANVEQAPATTSEAASETTASDETDAPTSEAVETQGAASEANAGETADIEAPVTVSVVRDEADQSTLLVAQATEEAPFASESVESREDAESAVQPATEAAEEVAAPVPVEA</sequence>
<dbReference type="Proteomes" id="UP000253594">
    <property type="component" value="Unassembled WGS sequence"/>
</dbReference>
<feature type="non-terminal residue" evidence="2">
    <location>
        <position position="174"/>
    </location>
</feature>
<gene>
    <name evidence="2" type="ORF">DT376_35265</name>
</gene>
<feature type="region of interest" description="Disordered" evidence="1">
    <location>
        <begin position="63"/>
        <end position="112"/>
    </location>
</feature>
<feature type="non-terminal residue" evidence="2">
    <location>
        <position position="1"/>
    </location>
</feature>
<protein>
    <submittedName>
        <fullName evidence="2">Ribonuclease E/G</fullName>
    </submittedName>
</protein>
<feature type="compositionally biased region" description="Low complexity" evidence="1">
    <location>
        <begin position="155"/>
        <end position="174"/>
    </location>
</feature>
<dbReference type="EMBL" id="QORE01002229">
    <property type="protein sequence ID" value="RCI70303.1"/>
    <property type="molecule type" value="Genomic_DNA"/>
</dbReference>
<evidence type="ECO:0000256" key="1">
    <source>
        <dbReference type="SAM" id="MobiDB-lite"/>
    </source>
</evidence>
<evidence type="ECO:0000313" key="2">
    <source>
        <dbReference type="EMBL" id="RCI70303.1"/>
    </source>
</evidence>
<feature type="compositionally biased region" description="Basic residues" evidence="1">
    <location>
        <begin position="8"/>
        <end position="21"/>
    </location>
</feature>
<comment type="caution">
    <text evidence="2">The sequence shown here is derived from an EMBL/GenBank/DDBJ whole genome shotgun (WGS) entry which is preliminary data.</text>
</comment>
<organism evidence="2 3">
    <name type="scientific">Pseudomonas aeruginosa</name>
    <dbReference type="NCBI Taxonomy" id="287"/>
    <lineage>
        <taxon>Bacteria</taxon>
        <taxon>Pseudomonadati</taxon>
        <taxon>Pseudomonadota</taxon>
        <taxon>Gammaproteobacteria</taxon>
        <taxon>Pseudomonadales</taxon>
        <taxon>Pseudomonadaceae</taxon>
        <taxon>Pseudomonas</taxon>
    </lineage>
</organism>
<name>A0A367M009_PSEAI</name>